<protein>
    <recommendedName>
        <fullName evidence="2">Pyridoxal phosphate homeostasis protein</fullName>
        <shortName evidence="2">PLP homeostasis protein</shortName>
    </recommendedName>
</protein>
<feature type="modified residue" description="N6-(pyridoxal phosphate)lysine" evidence="2 3">
    <location>
        <position position="45"/>
    </location>
</feature>
<dbReference type="AlphaFoldDB" id="A0A1E3RZM5"/>
<dbReference type="Proteomes" id="UP000094243">
    <property type="component" value="Unassembled WGS sequence"/>
</dbReference>
<evidence type="ECO:0000256" key="2">
    <source>
        <dbReference type="HAMAP-Rule" id="MF_02087"/>
    </source>
</evidence>
<proteinExistence type="inferred from homology"/>
<evidence type="ECO:0000256" key="1">
    <source>
        <dbReference type="ARBA" id="ARBA00022898"/>
    </source>
</evidence>
<dbReference type="PROSITE" id="PS01211">
    <property type="entry name" value="UPF0001"/>
    <property type="match status" value="1"/>
</dbReference>
<feature type="domain" description="Alanine racemase N-terminal" evidence="5">
    <location>
        <begin position="17"/>
        <end position="246"/>
    </location>
</feature>
<name>A0A1E3RZM5_9MYCO</name>
<dbReference type="GO" id="GO:0030170">
    <property type="term" value="F:pyridoxal phosphate binding"/>
    <property type="evidence" value="ECO:0007669"/>
    <property type="project" value="UniProtKB-UniRule"/>
</dbReference>
<accession>A0A1E3RZM5</accession>
<comment type="similarity">
    <text evidence="2 4">Belongs to the pyridoxal phosphate-binding protein YggS/PROSC family.</text>
</comment>
<evidence type="ECO:0000313" key="7">
    <source>
        <dbReference type="Proteomes" id="UP000094243"/>
    </source>
</evidence>
<organism evidence="6 7">
    <name type="scientific">Mycolicibacterium holsaticum</name>
    <dbReference type="NCBI Taxonomy" id="152142"/>
    <lineage>
        <taxon>Bacteria</taxon>
        <taxon>Bacillati</taxon>
        <taxon>Actinomycetota</taxon>
        <taxon>Actinomycetes</taxon>
        <taxon>Mycobacteriales</taxon>
        <taxon>Mycobacteriaceae</taxon>
        <taxon>Mycolicibacterium</taxon>
    </lineage>
</organism>
<dbReference type="RefSeq" id="WP_069404269.1">
    <property type="nucleotide sequence ID" value="NZ_JBHRZJ010000009.1"/>
</dbReference>
<dbReference type="InterPro" id="IPR029066">
    <property type="entry name" value="PLP-binding_barrel"/>
</dbReference>
<dbReference type="InterPro" id="IPR001608">
    <property type="entry name" value="Ala_racemase_N"/>
</dbReference>
<dbReference type="PANTHER" id="PTHR10146:SF14">
    <property type="entry name" value="PYRIDOXAL PHOSPHATE HOMEOSTASIS PROTEIN"/>
    <property type="match status" value="1"/>
</dbReference>
<dbReference type="SUPFAM" id="SSF51419">
    <property type="entry name" value="PLP-binding barrel"/>
    <property type="match status" value="1"/>
</dbReference>
<comment type="function">
    <text evidence="2">Pyridoxal 5'-phosphate (PLP)-binding protein, which is involved in PLP homeostasis.</text>
</comment>
<evidence type="ECO:0000256" key="3">
    <source>
        <dbReference type="PIRSR" id="PIRSR004848-1"/>
    </source>
</evidence>
<evidence type="ECO:0000256" key="4">
    <source>
        <dbReference type="RuleBase" id="RU004514"/>
    </source>
</evidence>
<dbReference type="Pfam" id="PF01168">
    <property type="entry name" value="Ala_racemase_N"/>
    <property type="match status" value="1"/>
</dbReference>
<dbReference type="PIRSF" id="PIRSF004848">
    <property type="entry name" value="YBL036c_PLPDEIII"/>
    <property type="match status" value="1"/>
</dbReference>
<dbReference type="HAMAP" id="MF_02087">
    <property type="entry name" value="PLP_homeostasis"/>
    <property type="match status" value="1"/>
</dbReference>
<sequence length="250" mass="27089">MTAAVATTRELELAEALSAVRARVARAAQAAGRTADEIELLPITKFFPASDVLILSQLGCRSFGESREQEATNKVAQLREMAGTTPVRWHMVGRIQRNKARSIAGWAYAAHSVDSRKVLDALDRAAGEALADRRRSAPLRVYIQLSIDGDEQRGGVYVERPDQVDEMCAAAEAAEALEFAGLMAIAPLGADPDRAFARLETEYQRVQTRHHQRLELSAGMSGDLEAAIKHGSTCVRVGTALLGQRPLTSP</sequence>
<evidence type="ECO:0000259" key="5">
    <source>
        <dbReference type="Pfam" id="PF01168"/>
    </source>
</evidence>
<gene>
    <name evidence="6" type="ORF">BHQ17_05785</name>
</gene>
<keyword evidence="1 2" id="KW-0663">Pyridoxal phosphate</keyword>
<dbReference type="PANTHER" id="PTHR10146">
    <property type="entry name" value="PROLINE SYNTHETASE CO-TRANSCRIBED BACTERIAL HOMOLOG PROTEIN"/>
    <property type="match status" value="1"/>
</dbReference>
<reference evidence="7" key="1">
    <citation type="submission" date="2016-09" db="EMBL/GenBank/DDBJ databases">
        <authorList>
            <person name="Greninger A.L."/>
            <person name="Jerome K.R."/>
            <person name="Mcnair B."/>
            <person name="Wallis C."/>
            <person name="Fang F."/>
        </authorList>
    </citation>
    <scope>NUCLEOTIDE SEQUENCE [LARGE SCALE GENOMIC DNA]</scope>
    <source>
        <strain evidence="7">M7</strain>
    </source>
</reference>
<comment type="cofactor">
    <cofactor evidence="3">
        <name>pyridoxal 5'-phosphate</name>
        <dbReference type="ChEBI" id="CHEBI:597326"/>
    </cofactor>
</comment>
<evidence type="ECO:0000313" key="6">
    <source>
        <dbReference type="EMBL" id="ODQ95309.1"/>
    </source>
</evidence>
<dbReference type="EMBL" id="MIGZ01000021">
    <property type="protein sequence ID" value="ODQ95309.1"/>
    <property type="molecule type" value="Genomic_DNA"/>
</dbReference>
<dbReference type="OrthoDB" id="9804072at2"/>
<dbReference type="Gene3D" id="3.20.20.10">
    <property type="entry name" value="Alanine racemase"/>
    <property type="match status" value="1"/>
</dbReference>
<dbReference type="InterPro" id="IPR011078">
    <property type="entry name" value="PyrdxlP_homeostasis"/>
</dbReference>
<dbReference type="NCBIfam" id="TIGR00044">
    <property type="entry name" value="YggS family pyridoxal phosphate-dependent enzyme"/>
    <property type="match status" value="1"/>
</dbReference>
<keyword evidence="7" id="KW-1185">Reference proteome</keyword>
<comment type="caution">
    <text evidence="6">The sequence shown here is derived from an EMBL/GenBank/DDBJ whole genome shotgun (WGS) entry which is preliminary data.</text>
</comment>